<dbReference type="AlphaFoldDB" id="A0A9D1J718"/>
<evidence type="ECO:0000256" key="3">
    <source>
        <dbReference type="ARBA" id="ARBA00022679"/>
    </source>
</evidence>
<comment type="caution">
    <text evidence="5">The sequence shown here is derived from an EMBL/GenBank/DDBJ whole genome shotgun (WGS) entry which is preliminary data.</text>
</comment>
<dbReference type="Pfam" id="PF06925">
    <property type="entry name" value="MGDG_synth"/>
    <property type="match status" value="1"/>
</dbReference>
<dbReference type="SUPFAM" id="SSF53756">
    <property type="entry name" value="UDP-Glycosyltransferase/glycogen phosphorylase"/>
    <property type="match status" value="1"/>
</dbReference>
<gene>
    <name evidence="5" type="ORF">IAC94_06455</name>
</gene>
<comment type="similarity">
    <text evidence="1">Belongs to the glycosyltransferase 28 family.</text>
</comment>
<evidence type="ECO:0000256" key="2">
    <source>
        <dbReference type="ARBA" id="ARBA00022676"/>
    </source>
</evidence>
<evidence type="ECO:0000256" key="1">
    <source>
        <dbReference type="ARBA" id="ARBA00006962"/>
    </source>
</evidence>
<evidence type="ECO:0000313" key="5">
    <source>
        <dbReference type="EMBL" id="HIR63143.1"/>
    </source>
</evidence>
<dbReference type="PANTHER" id="PTHR43025:SF3">
    <property type="entry name" value="MONOGALACTOSYLDIACYLGLYCEROL SYNTHASE 1, CHLOROPLASTIC"/>
    <property type="match status" value="1"/>
</dbReference>
<feature type="domain" description="Diacylglycerol glucosyltransferase N-terminal" evidence="4">
    <location>
        <begin position="14"/>
        <end position="180"/>
    </location>
</feature>
<keyword evidence="2" id="KW-0328">Glycosyltransferase</keyword>
<dbReference type="PANTHER" id="PTHR43025">
    <property type="entry name" value="MONOGALACTOSYLDIACYLGLYCEROL SYNTHASE"/>
    <property type="match status" value="1"/>
</dbReference>
<evidence type="ECO:0000313" key="6">
    <source>
        <dbReference type="Proteomes" id="UP000886744"/>
    </source>
</evidence>
<sequence>MKTLILSCDMGGGHNSAAKALAQWGERNGIPCEIADTLSFISTDFSRTMSDLYIFTTKSNLIKVIYRTGEIVPRSRRVKSPVYVANKIYCKRLCDHIIEGGFTSVICTHVFPAEAMTALRRAGLLPSGLRTVFVQTDYDALTLMKDLEVDGIVIPHPHLIEECVAIGARRELLYPFGIPVSEECWKHVEKSAAREECAALFSGSGHICISAGWYLIMSGSMGFGKTGELIRTILEAEGRGVEILAVCGSNTKLRNRLCKDFGENANVHPIGFTDRVPLLMDACDVLFTKPGGLSSTEAAAKRIPLIHTAPIPGCETDNARFFHYHGMSYSTTDTAQQAAVARRLCSDKKFREGMTAAQAANTFPDTSEQIFNLLR</sequence>
<dbReference type="GO" id="GO:0009247">
    <property type="term" value="P:glycolipid biosynthetic process"/>
    <property type="evidence" value="ECO:0007669"/>
    <property type="project" value="InterPro"/>
</dbReference>
<accession>A0A9D1J718</accession>
<protein>
    <recommendedName>
        <fullName evidence="4">Diacylglycerol glucosyltransferase N-terminal domain-containing protein</fullName>
    </recommendedName>
</protein>
<evidence type="ECO:0000259" key="4">
    <source>
        <dbReference type="Pfam" id="PF06925"/>
    </source>
</evidence>
<dbReference type="Gene3D" id="3.40.50.2000">
    <property type="entry name" value="Glycogen Phosphorylase B"/>
    <property type="match status" value="1"/>
</dbReference>
<reference evidence="5" key="1">
    <citation type="submission" date="2020-10" db="EMBL/GenBank/DDBJ databases">
        <authorList>
            <person name="Gilroy R."/>
        </authorList>
    </citation>
    <scope>NUCLEOTIDE SEQUENCE</scope>
    <source>
        <strain evidence="5">ChiHjej13B12-12457</strain>
    </source>
</reference>
<dbReference type="GO" id="GO:0016758">
    <property type="term" value="F:hexosyltransferase activity"/>
    <property type="evidence" value="ECO:0007669"/>
    <property type="project" value="InterPro"/>
</dbReference>
<reference evidence="5" key="2">
    <citation type="journal article" date="2021" name="PeerJ">
        <title>Extensive microbial diversity within the chicken gut microbiome revealed by metagenomics and culture.</title>
        <authorList>
            <person name="Gilroy R."/>
            <person name="Ravi A."/>
            <person name="Getino M."/>
            <person name="Pursley I."/>
            <person name="Horton D.L."/>
            <person name="Alikhan N.F."/>
            <person name="Baker D."/>
            <person name="Gharbi K."/>
            <person name="Hall N."/>
            <person name="Watson M."/>
            <person name="Adriaenssens E.M."/>
            <person name="Foster-Nyarko E."/>
            <person name="Jarju S."/>
            <person name="Secka A."/>
            <person name="Antonio M."/>
            <person name="Oren A."/>
            <person name="Chaudhuri R.R."/>
            <person name="La Ragione R."/>
            <person name="Hildebrand F."/>
            <person name="Pallen M.J."/>
        </authorList>
    </citation>
    <scope>NUCLEOTIDE SEQUENCE</scope>
    <source>
        <strain evidence="5">ChiHjej13B12-12457</strain>
    </source>
</reference>
<dbReference type="EMBL" id="DVHI01000078">
    <property type="protein sequence ID" value="HIR63143.1"/>
    <property type="molecule type" value="Genomic_DNA"/>
</dbReference>
<dbReference type="InterPro" id="IPR009695">
    <property type="entry name" value="Diacylglyc_glucosyltr_N"/>
</dbReference>
<dbReference type="Proteomes" id="UP000886744">
    <property type="component" value="Unassembled WGS sequence"/>
</dbReference>
<organism evidence="5 6">
    <name type="scientific">Candidatus Coprenecus avistercoris</name>
    <dbReference type="NCBI Taxonomy" id="2840730"/>
    <lineage>
        <taxon>Bacteria</taxon>
        <taxon>Pseudomonadati</taxon>
        <taxon>Bacteroidota</taxon>
        <taxon>Bacteroidia</taxon>
        <taxon>Bacteroidales</taxon>
        <taxon>Rikenellaceae</taxon>
        <taxon>Rikenellaceae incertae sedis</taxon>
        <taxon>Candidatus Coprenecus</taxon>
    </lineage>
</organism>
<keyword evidence="3" id="KW-0808">Transferase</keyword>
<name>A0A9D1J718_9BACT</name>
<dbReference type="InterPro" id="IPR050519">
    <property type="entry name" value="Glycosyltransf_28_UgtP"/>
</dbReference>
<proteinExistence type="inferred from homology"/>
<dbReference type="GO" id="GO:0016020">
    <property type="term" value="C:membrane"/>
    <property type="evidence" value="ECO:0007669"/>
    <property type="project" value="GOC"/>
</dbReference>